<gene>
    <name evidence="1" type="ORF">BDN72DRAFT_865877</name>
</gene>
<keyword evidence="2" id="KW-1185">Reference proteome</keyword>
<dbReference type="Proteomes" id="UP000308600">
    <property type="component" value="Unassembled WGS sequence"/>
</dbReference>
<proteinExistence type="predicted"/>
<sequence>MWGSVKCSQKLLLKNLHIRYECMDAKDDYYAQLKSGGTAFPTSAEYNYDNTTVWTMQDYTWEVPEGSLNEFHDLLFLGNPGQKLAGKCLYNQGRIKNMTDMLEKMKWTTVNPDLLPKDLDLDVEPVTSNKVWKDEVAICRQKVLDERMEQMAKSLAGSGISLALEDIQ</sequence>
<accession>A0ACD2ZZA9</accession>
<evidence type="ECO:0000313" key="2">
    <source>
        <dbReference type="Proteomes" id="UP000308600"/>
    </source>
</evidence>
<dbReference type="EMBL" id="ML209325">
    <property type="protein sequence ID" value="TFK58505.1"/>
    <property type="molecule type" value="Genomic_DNA"/>
</dbReference>
<name>A0ACD2ZZA9_9AGAR</name>
<evidence type="ECO:0000313" key="1">
    <source>
        <dbReference type="EMBL" id="TFK58505.1"/>
    </source>
</evidence>
<protein>
    <submittedName>
        <fullName evidence="1">Uncharacterized protein</fullName>
    </submittedName>
</protein>
<organism evidence="1 2">
    <name type="scientific">Pluteus cervinus</name>
    <dbReference type="NCBI Taxonomy" id="181527"/>
    <lineage>
        <taxon>Eukaryota</taxon>
        <taxon>Fungi</taxon>
        <taxon>Dikarya</taxon>
        <taxon>Basidiomycota</taxon>
        <taxon>Agaricomycotina</taxon>
        <taxon>Agaricomycetes</taxon>
        <taxon>Agaricomycetidae</taxon>
        <taxon>Agaricales</taxon>
        <taxon>Pluteineae</taxon>
        <taxon>Pluteaceae</taxon>
        <taxon>Pluteus</taxon>
    </lineage>
</organism>
<feature type="non-terminal residue" evidence="1">
    <location>
        <position position="168"/>
    </location>
</feature>
<reference evidence="1 2" key="1">
    <citation type="journal article" date="2019" name="Nat. Ecol. Evol.">
        <title>Megaphylogeny resolves global patterns of mushroom evolution.</title>
        <authorList>
            <person name="Varga T."/>
            <person name="Krizsan K."/>
            <person name="Foldi C."/>
            <person name="Dima B."/>
            <person name="Sanchez-Garcia M."/>
            <person name="Sanchez-Ramirez S."/>
            <person name="Szollosi G.J."/>
            <person name="Szarkandi J.G."/>
            <person name="Papp V."/>
            <person name="Albert L."/>
            <person name="Andreopoulos W."/>
            <person name="Angelini C."/>
            <person name="Antonin V."/>
            <person name="Barry K.W."/>
            <person name="Bougher N.L."/>
            <person name="Buchanan P."/>
            <person name="Buyck B."/>
            <person name="Bense V."/>
            <person name="Catcheside P."/>
            <person name="Chovatia M."/>
            <person name="Cooper J."/>
            <person name="Damon W."/>
            <person name="Desjardin D."/>
            <person name="Finy P."/>
            <person name="Geml J."/>
            <person name="Haridas S."/>
            <person name="Hughes K."/>
            <person name="Justo A."/>
            <person name="Karasinski D."/>
            <person name="Kautmanova I."/>
            <person name="Kiss B."/>
            <person name="Kocsube S."/>
            <person name="Kotiranta H."/>
            <person name="LaButti K.M."/>
            <person name="Lechner B.E."/>
            <person name="Liimatainen K."/>
            <person name="Lipzen A."/>
            <person name="Lukacs Z."/>
            <person name="Mihaltcheva S."/>
            <person name="Morgado L.N."/>
            <person name="Niskanen T."/>
            <person name="Noordeloos M.E."/>
            <person name="Ohm R.A."/>
            <person name="Ortiz-Santana B."/>
            <person name="Ovrebo C."/>
            <person name="Racz N."/>
            <person name="Riley R."/>
            <person name="Savchenko A."/>
            <person name="Shiryaev A."/>
            <person name="Soop K."/>
            <person name="Spirin V."/>
            <person name="Szebenyi C."/>
            <person name="Tomsovsky M."/>
            <person name="Tulloss R.E."/>
            <person name="Uehling J."/>
            <person name="Grigoriev I.V."/>
            <person name="Vagvolgyi C."/>
            <person name="Papp T."/>
            <person name="Martin F.M."/>
            <person name="Miettinen O."/>
            <person name="Hibbett D.S."/>
            <person name="Nagy L.G."/>
        </authorList>
    </citation>
    <scope>NUCLEOTIDE SEQUENCE [LARGE SCALE GENOMIC DNA]</scope>
    <source>
        <strain evidence="1 2">NL-1719</strain>
    </source>
</reference>